<protein>
    <submittedName>
        <fullName evidence="1">Uncharacterized protein</fullName>
    </submittedName>
</protein>
<accession>A0A699Z1E2</accession>
<evidence type="ECO:0000313" key="2">
    <source>
        <dbReference type="Proteomes" id="UP000485058"/>
    </source>
</evidence>
<sequence length="153" mass="16403">MVAIWDRNVMAPTHPYRGESQGPYRWVHLLLRQAGSGAGGSFHPIAPQRYDIVLMVLFGGATVSDIASWVGAEWRNASEEAAQCRGARAASDSKPAKTRFVVVVLWSAATEQSGEFRAAHIATAHASATYSSWPHTAAGSVLNRATLWLTAAA</sequence>
<reference evidence="1 2" key="1">
    <citation type="submission" date="2020-02" db="EMBL/GenBank/DDBJ databases">
        <title>Draft genome sequence of Haematococcus lacustris strain NIES-144.</title>
        <authorList>
            <person name="Morimoto D."/>
            <person name="Nakagawa S."/>
            <person name="Yoshida T."/>
            <person name="Sawayama S."/>
        </authorList>
    </citation>
    <scope>NUCLEOTIDE SEQUENCE [LARGE SCALE GENOMIC DNA]</scope>
    <source>
        <strain evidence="1 2">NIES-144</strain>
    </source>
</reference>
<name>A0A699Z1E2_HAELA</name>
<evidence type="ECO:0000313" key="1">
    <source>
        <dbReference type="EMBL" id="GFH09192.1"/>
    </source>
</evidence>
<proteinExistence type="predicted"/>
<dbReference type="AlphaFoldDB" id="A0A699Z1E2"/>
<keyword evidence="2" id="KW-1185">Reference proteome</keyword>
<dbReference type="EMBL" id="BLLF01000215">
    <property type="protein sequence ID" value="GFH09192.1"/>
    <property type="molecule type" value="Genomic_DNA"/>
</dbReference>
<gene>
    <name evidence="1" type="ORF">HaLaN_04292</name>
</gene>
<comment type="caution">
    <text evidence="1">The sequence shown here is derived from an EMBL/GenBank/DDBJ whole genome shotgun (WGS) entry which is preliminary data.</text>
</comment>
<dbReference type="Proteomes" id="UP000485058">
    <property type="component" value="Unassembled WGS sequence"/>
</dbReference>
<organism evidence="1 2">
    <name type="scientific">Haematococcus lacustris</name>
    <name type="common">Green alga</name>
    <name type="synonym">Haematococcus pluvialis</name>
    <dbReference type="NCBI Taxonomy" id="44745"/>
    <lineage>
        <taxon>Eukaryota</taxon>
        <taxon>Viridiplantae</taxon>
        <taxon>Chlorophyta</taxon>
        <taxon>core chlorophytes</taxon>
        <taxon>Chlorophyceae</taxon>
        <taxon>CS clade</taxon>
        <taxon>Chlamydomonadales</taxon>
        <taxon>Haematococcaceae</taxon>
        <taxon>Haematococcus</taxon>
    </lineage>
</organism>